<accession>F8QDG4</accession>
<dbReference type="eggNOG" id="KOG2615">
    <property type="taxonomic scope" value="Eukaryota"/>
</dbReference>
<dbReference type="SUPFAM" id="SSF103473">
    <property type="entry name" value="MFS general substrate transporter"/>
    <property type="match status" value="1"/>
</dbReference>
<evidence type="ECO:0000256" key="7">
    <source>
        <dbReference type="SAM" id="Phobius"/>
    </source>
</evidence>
<evidence type="ECO:0000259" key="8">
    <source>
        <dbReference type="PROSITE" id="PS50850"/>
    </source>
</evidence>
<feature type="compositionally biased region" description="Basic and acidic residues" evidence="6">
    <location>
        <begin position="1"/>
        <end position="12"/>
    </location>
</feature>
<keyword evidence="5 7" id="KW-0472">Membrane</keyword>
<dbReference type="InterPro" id="IPR036259">
    <property type="entry name" value="MFS_trans_sf"/>
</dbReference>
<keyword evidence="10" id="KW-1185">Reference proteome</keyword>
<feature type="transmembrane region" description="Helical" evidence="7">
    <location>
        <begin position="369"/>
        <end position="395"/>
    </location>
</feature>
<keyword evidence="3 7" id="KW-0812">Transmembrane</keyword>
<evidence type="ECO:0000256" key="5">
    <source>
        <dbReference type="ARBA" id="ARBA00023136"/>
    </source>
</evidence>
<name>F8QDG4_SERL3</name>
<keyword evidence="2" id="KW-0813">Transport</keyword>
<gene>
    <name evidence="9" type="ORF">SERLA73DRAFT_163419</name>
</gene>
<feature type="domain" description="Major facilitator superfamily (MFS) profile" evidence="8">
    <location>
        <begin position="39"/>
        <end position="499"/>
    </location>
</feature>
<dbReference type="AlphaFoldDB" id="F8QDG4"/>
<protein>
    <recommendedName>
        <fullName evidence="8">Major facilitator superfamily (MFS) profile domain-containing protein</fullName>
    </recommendedName>
</protein>
<evidence type="ECO:0000256" key="4">
    <source>
        <dbReference type="ARBA" id="ARBA00022989"/>
    </source>
</evidence>
<feature type="transmembrane region" description="Helical" evidence="7">
    <location>
        <begin position="298"/>
        <end position="322"/>
    </location>
</feature>
<dbReference type="GO" id="GO:0016020">
    <property type="term" value="C:membrane"/>
    <property type="evidence" value="ECO:0007669"/>
    <property type="project" value="UniProtKB-SubCell"/>
</dbReference>
<feature type="transmembrane region" description="Helical" evidence="7">
    <location>
        <begin position="112"/>
        <end position="130"/>
    </location>
</feature>
<comment type="subcellular location">
    <subcellularLocation>
        <location evidence="1">Membrane</location>
        <topology evidence="1">Multi-pass membrane protein</topology>
    </subcellularLocation>
</comment>
<dbReference type="PANTHER" id="PTHR23504:SF15">
    <property type="entry name" value="MAJOR FACILITATOR SUPERFAMILY (MFS) PROFILE DOMAIN-CONTAINING PROTEIN"/>
    <property type="match status" value="1"/>
</dbReference>
<feature type="transmembrane region" description="Helical" evidence="7">
    <location>
        <begin position="401"/>
        <end position="427"/>
    </location>
</feature>
<evidence type="ECO:0000256" key="3">
    <source>
        <dbReference type="ARBA" id="ARBA00022692"/>
    </source>
</evidence>
<feature type="transmembrane region" description="Helical" evidence="7">
    <location>
        <begin position="215"/>
        <end position="237"/>
    </location>
</feature>
<dbReference type="GO" id="GO:0022857">
    <property type="term" value="F:transmembrane transporter activity"/>
    <property type="evidence" value="ECO:0007669"/>
    <property type="project" value="InterPro"/>
</dbReference>
<dbReference type="PROSITE" id="PS50850">
    <property type="entry name" value="MFS"/>
    <property type="match status" value="1"/>
</dbReference>
<evidence type="ECO:0000256" key="1">
    <source>
        <dbReference type="ARBA" id="ARBA00004141"/>
    </source>
</evidence>
<feature type="transmembrane region" description="Helical" evidence="7">
    <location>
        <begin position="174"/>
        <end position="195"/>
    </location>
</feature>
<dbReference type="InParanoid" id="F8QDG4"/>
<dbReference type="Proteomes" id="UP000008063">
    <property type="component" value="Unassembled WGS sequence"/>
</dbReference>
<evidence type="ECO:0000256" key="6">
    <source>
        <dbReference type="SAM" id="MobiDB-lite"/>
    </source>
</evidence>
<feature type="region of interest" description="Disordered" evidence="6">
    <location>
        <begin position="1"/>
        <end position="32"/>
    </location>
</feature>
<evidence type="ECO:0000313" key="9">
    <source>
        <dbReference type="EMBL" id="EGN93635.1"/>
    </source>
</evidence>
<organism evidence="10">
    <name type="scientific">Serpula lacrymans var. lacrymans (strain S7.3)</name>
    <name type="common">Dry rot fungus</name>
    <dbReference type="NCBI Taxonomy" id="936435"/>
    <lineage>
        <taxon>Eukaryota</taxon>
        <taxon>Fungi</taxon>
        <taxon>Dikarya</taxon>
        <taxon>Basidiomycota</taxon>
        <taxon>Agaricomycotina</taxon>
        <taxon>Agaricomycetes</taxon>
        <taxon>Agaricomycetidae</taxon>
        <taxon>Boletales</taxon>
        <taxon>Coniophorineae</taxon>
        <taxon>Serpulaceae</taxon>
        <taxon>Serpula</taxon>
    </lineage>
</organism>
<dbReference type="EMBL" id="GL945491">
    <property type="protein sequence ID" value="EGN93635.1"/>
    <property type="molecule type" value="Genomic_DNA"/>
</dbReference>
<feature type="transmembrane region" description="Helical" evidence="7">
    <location>
        <begin position="342"/>
        <end position="362"/>
    </location>
</feature>
<feature type="transmembrane region" description="Helical" evidence="7">
    <location>
        <begin position="474"/>
        <end position="491"/>
    </location>
</feature>
<dbReference type="InterPro" id="IPR011701">
    <property type="entry name" value="MFS"/>
</dbReference>
<dbReference type="Pfam" id="PF07690">
    <property type="entry name" value="MFS_1"/>
    <property type="match status" value="1"/>
</dbReference>
<evidence type="ECO:0000313" key="10">
    <source>
        <dbReference type="Proteomes" id="UP000008063"/>
    </source>
</evidence>
<dbReference type="HOGENOM" id="CLU_001265_54_6_1"/>
<reference evidence="10" key="1">
    <citation type="journal article" date="2011" name="Science">
        <title>The plant cell wall-decomposing machinery underlies the functional diversity of forest fungi.</title>
        <authorList>
            <person name="Eastwood D.C."/>
            <person name="Floudas D."/>
            <person name="Binder M."/>
            <person name="Majcherczyk A."/>
            <person name="Schneider P."/>
            <person name="Aerts A."/>
            <person name="Asiegbu F.O."/>
            <person name="Baker S.E."/>
            <person name="Barry K."/>
            <person name="Bendiksby M."/>
            <person name="Blumentritt M."/>
            <person name="Coutinho P.M."/>
            <person name="Cullen D."/>
            <person name="de Vries R.P."/>
            <person name="Gathman A."/>
            <person name="Goodell B."/>
            <person name="Henrissat B."/>
            <person name="Ihrmark K."/>
            <person name="Kauserud H."/>
            <person name="Kohler A."/>
            <person name="LaButti K."/>
            <person name="Lapidus A."/>
            <person name="Lavin J.L."/>
            <person name="Lee Y.-H."/>
            <person name="Lindquist E."/>
            <person name="Lilly W."/>
            <person name="Lucas S."/>
            <person name="Morin E."/>
            <person name="Murat C."/>
            <person name="Oguiza J.A."/>
            <person name="Park J."/>
            <person name="Pisabarro A.G."/>
            <person name="Riley R."/>
            <person name="Rosling A."/>
            <person name="Salamov A."/>
            <person name="Schmidt O."/>
            <person name="Schmutz J."/>
            <person name="Skrede I."/>
            <person name="Stenlid J."/>
            <person name="Wiebenga A."/>
            <person name="Xie X."/>
            <person name="Kuees U."/>
            <person name="Hibbett D.S."/>
            <person name="Hoffmeister D."/>
            <person name="Hoegberg N."/>
            <person name="Martin F."/>
            <person name="Grigoriev I.V."/>
            <person name="Watkinson S.C."/>
        </authorList>
    </citation>
    <scope>NUCLEOTIDE SEQUENCE [LARGE SCALE GENOMIC DNA]</scope>
    <source>
        <strain evidence="10">strain S7.3</strain>
    </source>
</reference>
<proteinExistence type="predicted"/>
<evidence type="ECO:0000256" key="2">
    <source>
        <dbReference type="ARBA" id="ARBA00022448"/>
    </source>
</evidence>
<dbReference type="InterPro" id="IPR020846">
    <property type="entry name" value="MFS_dom"/>
</dbReference>
<dbReference type="OrthoDB" id="419616at2759"/>
<sequence length="502" mass="54654">MSRTLEDNDNHTRTALGEQEPLIPTKKPKKPRTPLPKLQLSILLLIQVAEPITSQCIYPFINQLISELDITGGDERKVGYYAGLIESLFSIAQAMTVLQWNRLSDRIGRKPVLLIGLMGLCGSMFAFGLSRTFMSLVISRCLNGILNGNIGIMKSMMGELTDSTNMAQGFSMIPIVWCAGAAFGYNSPFMGGALARPHDRWPTVFSGSFWIKYPYFLPCATASAFTACCFLVILIFLKETLPTKQKGKQIDNSTVESTFQQEEILDGIIPSSSLSPSSDTILQPPTPPSLRSLLIPSILIPVANYGTLALVEIAMLALQPLFYSTPIELGGLGFSPSTIGTWMGLFGFVDGLFQVIFFARVVERWGPKVLFMVSMGCFIPIFAIFPILSWVAGIWGVGMFVWFLLSCQLVLMVVLDMAYACILMFVTSSAPSKLSLGAINGLGQTTASVARAIGPAMSTSLFAVSIQYNILGGNGVYAFLLVLSCGALYLASRLPDELQDRD</sequence>
<dbReference type="Gene3D" id="1.20.1250.20">
    <property type="entry name" value="MFS general substrate transporter like domains"/>
    <property type="match status" value="1"/>
</dbReference>
<dbReference type="PANTHER" id="PTHR23504">
    <property type="entry name" value="MAJOR FACILITATOR SUPERFAMILY DOMAIN-CONTAINING PROTEIN 10"/>
    <property type="match status" value="1"/>
</dbReference>
<dbReference type="OMA" id="ISHGFAM"/>
<feature type="transmembrane region" description="Helical" evidence="7">
    <location>
        <begin position="81"/>
        <end position="100"/>
    </location>
</feature>
<keyword evidence="4 7" id="KW-1133">Transmembrane helix</keyword>